<gene>
    <name evidence="9" type="primary">ftsL</name>
    <name evidence="9" type="ORF">I6G29_10125</name>
    <name evidence="10" type="ORF">NCTC11997_02094</name>
</gene>
<keyword evidence="4" id="KW-0812">Transmembrane</keyword>
<dbReference type="NCBIfam" id="TIGR02209">
    <property type="entry name" value="ftsL_broad"/>
    <property type="match status" value="1"/>
</dbReference>
<keyword evidence="6" id="KW-0472">Membrane</keyword>
<accession>A0A378XGW9</accession>
<dbReference type="GO" id="GO:0051301">
    <property type="term" value="P:cell division"/>
    <property type="evidence" value="ECO:0007669"/>
    <property type="project" value="UniProtKB-KW"/>
</dbReference>
<dbReference type="Proteomes" id="UP000254603">
    <property type="component" value="Unassembled WGS sequence"/>
</dbReference>
<evidence type="ECO:0000256" key="8">
    <source>
        <dbReference type="NCBIfam" id="TIGR02209"/>
    </source>
</evidence>
<proteinExistence type="predicted"/>
<keyword evidence="2" id="KW-1003">Cell membrane</keyword>
<keyword evidence="3 10" id="KW-0132">Cell division</keyword>
<dbReference type="Pfam" id="PF04999">
    <property type="entry name" value="FtsL"/>
    <property type="match status" value="1"/>
</dbReference>
<evidence type="ECO:0000256" key="3">
    <source>
        <dbReference type="ARBA" id="ARBA00022618"/>
    </source>
</evidence>
<dbReference type="OrthoDB" id="5298556at2"/>
<keyword evidence="5" id="KW-1133">Transmembrane helix</keyword>
<name>A0A378XGW9_9BURK</name>
<protein>
    <recommendedName>
        <fullName evidence="8">Cell division protein FtsL</fullName>
    </recommendedName>
</protein>
<evidence type="ECO:0000256" key="2">
    <source>
        <dbReference type="ARBA" id="ARBA00022475"/>
    </source>
</evidence>
<dbReference type="EMBL" id="CP065725">
    <property type="protein sequence ID" value="QPT39503.1"/>
    <property type="molecule type" value="Genomic_DNA"/>
</dbReference>
<dbReference type="AlphaFoldDB" id="A0A378XGW9"/>
<evidence type="ECO:0000256" key="1">
    <source>
        <dbReference type="ARBA" id="ARBA00004401"/>
    </source>
</evidence>
<sequence length="100" mass="11717">MYRVLVFGLIAFFVYSAIELVSARYEQRQQFTQIERANRVERELETQWSFLELERAKLTSSMSIRSEIEGKLDMHSPEVNEIIYIRESELSPLNAAGSNR</sequence>
<dbReference type="STRING" id="1122619.GCA_000373745_02138"/>
<dbReference type="RefSeq" id="WP_018575322.1">
    <property type="nucleotide sequence ID" value="NZ_CP065725.1"/>
</dbReference>
<evidence type="ECO:0000256" key="5">
    <source>
        <dbReference type="ARBA" id="ARBA00022989"/>
    </source>
</evidence>
<evidence type="ECO:0000313" key="10">
    <source>
        <dbReference type="EMBL" id="SUA56457.1"/>
    </source>
</evidence>
<evidence type="ECO:0000313" key="9">
    <source>
        <dbReference type="EMBL" id="QPT39503.1"/>
    </source>
</evidence>
<evidence type="ECO:0000313" key="11">
    <source>
        <dbReference type="Proteomes" id="UP000254603"/>
    </source>
</evidence>
<evidence type="ECO:0000256" key="6">
    <source>
        <dbReference type="ARBA" id="ARBA00023136"/>
    </source>
</evidence>
<dbReference type="InterPro" id="IPR011922">
    <property type="entry name" value="Cell_div_FtsL"/>
</dbReference>
<evidence type="ECO:0000256" key="4">
    <source>
        <dbReference type="ARBA" id="ARBA00022692"/>
    </source>
</evidence>
<keyword evidence="7" id="KW-0131">Cell cycle</keyword>
<reference evidence="9 12" key="2">
    <citation type="submission" date="2020-12" db="EMBL/GenBank/DDBJ databases">
        <title>FDA dAtabase for Regulatory Grade micrObial Sequences (FDA-ARGOS): Supporting development and validation of Infectious Disease Dx tests.</title>
        <authorList>
            <person name="Sproer C."/>
            <person name="Gronow S."/>
            <person name="Severitt S."/>
            <person name="Schroder I."/>
            <person name="Tallon L."/>
            <person name="Sadzewicz L."/>
            <person name="Zhao X."/>
            <person name="Boylan J."/>
            <person name="Ott S."/>
            <person name="Bowen H."/>
            <person name="Vavikolanu K."/>
            <person name="Mehta A."/>
            <person name="Aluvathingal J."/>
            <person name="Nadendla S."/>
            <person name="Lowell S."/>
            <person name="Myers T."/>
            <person name="Yan Y."/>
            <person name="Sichtig H."/>
        </authorList>
    </citation>
    <scope>NUCLEOTIDE SEQUENCE [LARGE SCALE GENOMIC DNA]</scope>
    <source>
        <strain evidence="9 12">FDAARGOS_872</strain>
    </source>
</reference>
<evidence type="ECO:0000256" key="7">
    <source>
        <dbReference type="ARBA" id="ARBA00023306"/>
    </source>
</evidence>
<evidence type="ECO:0000313" key="12">
    <source>
        <dbReference type="Proteomes" id="UP000594903"/>
    </source>
</evidence>
<reference evidence="10 11" key="1">
    <citation type="submission" date="2018-06" db="EMBL/GenBank/DDBJ databases">
        <authorList>
            <consortium name="Pathogen Informatics"/>
            <person name="Doyle S."/>
        </authorList>
    </citation>
    <scope>NUCLEOTIDE SEQUENCE [LARGE SCALE GENOMIC DNA]</scope>
    <source>
        <strain evidence="10 11">NCTC11997</strain>
    </source>
</reference>
<dbReference type="EMBL" id="UGSB01000001">
    <property type="protein sequence ID" value="SUA56457.1"/>
    <property type="molecule type" value="Genomic_DNA"/>
</dbReference>
<organism evidence="10 11">
    <name type="scientific">Oligella ureolytica</name>
    <dbReference type="NCBI Taxonomy" id="90244"/>
    <lineage>
        <taxon>Bacteria</taxon>
        <taxon>Pseudomonadati</taxon>
        <taxon>Pseudomonadota</taxon>
        <taxon>Betaproteobacteria</taxon>
        <taxon>Burkholderiales</taxon>
        <taxon>Alcaligenaceae</taxon>
        <taxon>Oligella</taxon>
    </lineage>
</organism>
<keyword evidence="12" id="KW-1185">Reference proteome</keyword>
<comment type="subcellular location">
    <subcellularLocation>
        <location evidence="1">Cell membrane</location>
        <topology evidence="1">Single-pass type II membrane protein</topology>
    </subcellularLocation>
</comment>
<dbReference type="GO" id="GO:0005886">
    <property type="term" value="C:plasma membrane"/>
    <property type="evidence" value="ECO:0007669"/>
    <property type="project" value="UniProtKB-SubCell"/>
</dbReference>
<dbReference type="Proteomes" id="UP000594903">
    <property type="component" value="Chromosome"/>
</dbReference>